<dbReference type="PANTHER" id="PTHR10036">
    <property type="entry name" value="CD59 GLYCOPROTEIN"/>
    <property type="match status" value="1"/>
</dbReference>
<organism evidence="5 6">
    <name type="scientific">Crassostrea virginica</name>
    <name type="common">Eastern oyster</name>
    <dbReference type="NCBI Taxonomy" id="6565"/>
    <lineage>
        <taxon>Eukaryota</taxon>
        <taxon>Metazoa</taxon>
        <taxon>Spiralia</taxon>
        <taxon>Lophotrochozoa</taxon>
        <taxon>Mollusca</taxon>
        <taxon>Bivalvia</taxon>
        <taxon>Autobranchia</taxon>
        <taxon>Pteriomorphia</taxon>
        <taxon>Ostreida</taxon>
        <taxon>Ostreoidea</taxon>
        <taxon>Ostreidae</taxon>
        <taxon>Crassostrea</taxon>
    </lineage>
</organism>
<feature type="chain" id="PRO_5034017309" evidence="3">
    <location>
        <begin position="22"/>
        <end position="200"/>
    </location>
</feature>
<proteinExistence type="predicted"/>
<keyword evidence="2" id="KW-1015">Disulfide bond</keyword>
<dbReference type="Pfam" id="PF00021">
    <property type="entry name" value="UPAR_LY6"/>
    <property type="match status" value="2"/>
</dbReference>
<evidence type="ECO:0000313" key="5">
    <source>
        <dbReference type="Proteomes" id="UP000694844"/>
    </source>
</evidence>
<dbReference type="InterPro" id="IPR016054">
    <property type="entry name" value="LY6_UPA_recep-like"/>
</dbReference>
<reference evidence="6" key="1">
    <citation type="submission" date="2025-08" db="UniProtKB">
        <authorList>
            <consortium name="RefSeq"/>
        </authorList>
    </citation>
    <scope>IDENTIFICATION</scope>
    <source>
        <tissue evidence="6">Whole sample</tissue>
    </source>
</reference>
<feature type="domain" description="UPAR/Ly6" evidence="4">
    <location>
        <begin position="122"/>
        <end position="196"/>
    </location>
</feature>
<keyword evidence="1 3" id="KW-0732">Signal</keyword>
<dbReference type="SUPFAM" id="SSF57302">
    <property type="entry name" value="Snake toxin-like"/>
    <property type="match status" value="2"/>
</dbReference>
<accession>A0A8B8BFP6</accession>
<gene>
    <name evidence="6" type="primary">LOC111109692</name>
</gene>
<evidence type="ECO:0000256" key="2">
    <source>
        <dbReference type="ARBA" id="ARBA00023157"/>
    </source>
</evidence>
<name>A0A8B8BFP6_CRAVI</name>
<protein>
    <submittedName>
        <fullName evidence="6">Uncharacterized protein LOC111109692</fullName>
    </submittedName>
</protein>
<keyword evidence="5" id="KW-1185">Reference proteome</keyword>
<dbReference type="Proteomes" id="UP000694844">
    <property type="component" value="Chromosome 8"/>
</dbReference>
<evidence type="ECO:0000259" key="4">
    <source>
        <dbReference type="Pfam" id="PF00021"/>
    </source>
</evidence>
<feature type="signal peptide" evidence="3">
    <location>
        <begin position="1"/>
        <end position="21"/>
    </location>
</feature>
<dbReference type="InterPro" id="IPR045860">
    <property type="entry name" value="Snake_toxin-like_sf"/>
</dbReference>
<sequence length="200" mass="21874">MQRLLYLVILELFSILPIAHGLRCLRCESITEPRLCTQLETCLAGEVCGFKQKRSDNGDISYWTGCVSRTGCALEDSPILRSAKRTSYYDEEVICQHCCTKDLCNSQGCGAVGYPGDRGPLCYECKNLADPTTCHSIAICNHNEKCYVGTEAHFGQLYYTTRCEVEHACAILDASSPLGKRATPCKRCCAGDLCNGGCSG</sequence>
<dbReference type="AlphaFoldDB" id="A0A8B8BFP6"/>
<dbReference type="KEGG" id="cvn:111109692"/>
<evidence type="ECO:0000256" key="3">
    <source>
        <dbReference type="SAM" id="SignalP"/>
    </source>
</evidence>
<feature type="domain" description="UPAR/Ly6" evidence="4">
    <location>
        <begin position="20"/>
        <end position="106"/>
    </location>
</feature>
<dbReference type="GeneID" id="111109692"/>
<evidence type="ECO:0000313" key="6">
    <source>
        <dbReference type="RefSeq" id="XP_022301619.1"/>
    </source>
</evidence>
<evidence type="ECO:0000256" key="1">
    <source>
        <dbReference type="ARBA" id="ARBA00022729"/>
    </source>
</evidence>
<dbReference type="OrthoDB" id="6090387at2759"/>
<dbReference type="RefSeq" id="XP_022301619.1">
    <property type="nucleotide sequence ID" value="XM_022445911.1"/>
</dbReference>